<feature type="transmembrane region" description="Helical" evidence="2">
    <location>
        <begin position="6"/>
        <end position="23"/>
    </location>
</feature>
<evidence type="ECO:0000256" key="2">
    <source>
        <dbReference type="SAM" id="Phobius"/>
    </source>
</evidence>
<reference evidence="3 4" key="1">
    <citation type="journal article" date="2015" name="Stand. Genomic Sci.">
        <title>Genomic Encyclopedia of Bacterial and Archaeal Type Strains, Phase III: the genomes of soil and plant-associated and newly described type strains.</title>
        <authorList>
            <person name="Whitman W.B."/>
            <person name="Woyke T."/>
            <person name="Klenk H.P."/>
            <person name="Zhou Y."/>
            <person name="Lilburn T.G."/>
            <person name="Beck B.J."/>
            <person name="De Vos P."/>
            <person name="Vandamme P."/>
            <person name="Eisen J.A."/>
            <person name="Garrity G."/>
            <person name="Hugenholtz P."/>
            <person name="Kyrpides N.C."/>
        </authorList>
    </citation>
    <scope>NUCLEOTIDE SEQUENCE [LARGE SCALE GENOMIC DNA]</scope>
    <source>
        <strain evidence="3 4">CGMCC 1.6844</strain>
    </source>
</reference>
<protein>
    <submittedName>
        <fullName evidence="3">Uncharacterized protein</fullName>
    </submittedName>
</protein>
<proteinExistence type="predicted"/>
<evidence type="ECO:0000313" key="4">
    <source>
        <dbReference type="Proteomes" id="UP000315312"/>
    </source>
</evidence>
<dbReference type="AlphaFoldDB" id="A0A562K9M5"/>
<dbReference type="Proteomes" id="UP000315312">
    <property type="component" value="Unassembled WGS sequence"/>
</dbReference>
<comment type="caution">
    <text evidence="3">The sequence shown here is derived from an EMBL/GenBank/DDBJ whole genome shotgun (WGS) entry which is preliminary data.</text>
</comment>
<evidence type="ECO:0000313" key="3">
    <source>
        <dbReference type="EMBL" id="TWH92129.1"/>
    </source>
</evidence>
<keyword evidence="2" id="KW-1133">Transmembrane helix</keyword>
<sequence length="84" mass="10296">MENLYFILVPVVLIVIVLTFKFFKMEEDYREKSMEIQQKIEEFKKRNDLIEDKKITILEQSGHVNQIFKQVCDLHKLVFHKYFK</sequence>
<keyword evidence="2" id="KW-0812">Transmembrane</keyword>
<gene>
    <name evidence="3" type="ORF">IP97_02491</name>
</gene>
<keyword evidence="4" id="KW-1185">Reference proteome</keyword>
<dbReference type="EMBL" id="VLKM01000014">
    <property type="protein sequence ID" value="TWH92129.1"/>
    <property type="molecule type" value="Genomic_DNA"/>
</dbReference>
<keyword evidence="2" id="KW-0472">Membrane</keyword>
<organism evidence="3 4">
    <name type="scientific">Flavobacterium cheniae</name>
    <dbReference type="NCBI Taxonomy" id="295428"/>
    <lineage>
        <taxon>Bacteria</taxon>
        <taxon>Pseudomonadati</taxon>
        <taxon>Bacteroidota</taxon>
        <taxon>Flavobacteriia</taxon>
        <taxon>Flavobacteriales</taxon>
        <taxon>Flavobacteriaceae</taxon>
        <taxon>Flavobacterium</taxon>
    </lineage>
</organism>
<feature type="coiled-coil region" evidence="1">
    <location>
        <begin position="26"/>
        <end position="53"/>
    </location>
</feature>
<name>A0A562K9M5_9FLAO</name>
<evidence type="ECO:0000256" key="1">
    <source>
        <dbReference type="SAM" id="Coils"/>
    </source>
</evidence>
<keyword evidence="1" id="KW-0175">Coiled coil</keyword>
<accession>A0A562K9M5</accession>